<keyword evidence="2" id="KW-1185">Reference proteome</keyword>
<gene>
    <name evidence="1" type="ORF">DJ013_20620</name>
</gene>
<name>A0A2Z4GHP0_9BACT</name>
<evidence type="ECO:0000313" key="2">
    <source>
        <dbReference type="Proteomes" id="UP000249873"/>
    </source>
</evidence>
<organism evidence="1 2">
    <name type="scientific">Arcticibacterium luteifluviistationis</name>
    <dbReference type="NCBI Taxonomy" id="1784714"/>
    <lineage>
        <taxon>Bacteria</taxon>
        <taxon>Pseudomonadati</taxon>
        <taxon>Bacteroidota</taxon>
        <taxon>Cytophagia</taxon>
        <taxon>Cytophagales</taxon>
        <taxon>Leadbetterellaceae</taxon>
        <taxon>Arcticibacterium</taxon>
    </lineage>
</organism>
<reference evidence="1 2" key="1">
    <citation type="submission" date="2018-05" db="EMBL/GenBank/DDBJ databases">
        <title>Complete genome sequence of Arcticibacterium luteifluviistationis SM1504T, a cytophagaceae bacterium isolated from Arctic surface seawater.</title>
        <authorList>
            <person name="Li Y."/>
            <person name="Qin Q.-L."/>
        </authorList>
    </citation>
    <scope>NUCLEOTIDE SEQUENCE [LARGE SCALE GENOMIC DNA]</scope>
    <source>
        <strain evidence="1 2">SM1504</strain>
    </source>
</reference>
<dbReference type="RefSeq" id="WP_111373815.1">
    <property type="nucleotide sequence ID" value="NZ_CP029480.1"/>
</dbReference>
<accession>A0A2Z4GHP0</accession>
<dbReference type="EMBL" id="CP029480">
    <property type="protein sequence ID" value="AWW00449.1"/>
    <property type="molecule type" value="Genomic_DNA"/>
</dbReference>
<evidence type="ECO:0000313" key="1">
    <source>
        <dbReference type="EMBL" id="AWW00449.1"/>
    </source>
</evidence>
<dbReference type="OrthoDB" id="9816185at2"/>
<dbReference type="Gene3D" id="1.10.30.50">
    <property type="match status" value="1"/>
</dbReference>
<dbReference type="KEGG" id="als:DJ013_20620"/>
<protein>
    <submittedName>
        <fullName evidence="1">Uncharacterized protein</fullName>
    </submittedName>
</protein>
<proteinExistence type="predicted"/>
<sequence>MIKIQEHLNRTDAEAFLDGLALKHWEELNKKLANGKGFKQNSLIEKCKKYREKTECELYREEYAKDNLAFAKRQKSFFDFLLAKEAKELKRIVISRPISFSAIKADIFSILEPNDLFTGTPGNYSQTPFGKLLSETIFNYAFFRGSEFCKELFKIIGFESATCPYCNDNKLNIVKLRSNSSAVTKLKAYLDLDHFYPKSLNPFFAVSFFNLVPSCHDCNSGDKGDKPFSIETHINPYHEAFDDNYKFRISLTVLLGDPLDCIEIQKINSKLLDITLNDLNLNARYANHFETANQLVDLFWKNKKHVGTEFENDFKELLLKDIAIDRKSILKHQRAKMNRDILRQIDIDNILNII</sequence>
<dbReference type="Proteomes" id="UP000249873">
    <property type="component" value="Chromosome"/>
</dbReference>
<dbReference type="AlphaFoldDB" id="A0A2Z4GHP0"/>